<dbReference type="GeneID" id="54289650"/>
<feature type="compositionally biased region" description="Polar residues" evidence="1">
    <location>
        <begin position="505"/>
        <end position="515"/>
    </location>
</feature>
<dbReference type="EMBL" id="ML978072">
    <property type="protein sequence ID" value="KAF2012806.1"/>
    <property type="molecule type" value="Genomic_DNA"/>
</dbReference>
<protein>
    <submittedName>
        <fullName evidence="2">Uncharacterized protein</fullName>
    </submittedName>
</protein>
<name>A0A6A5XIW8_9PLEO</name>
<feature type="region of interest" description="Disordered" evidence="1">
    <location>
        <begin position="505"/>
        <end position="536"/>
    </location>
</feature>
<proteinExistence type="predicted"/>
<dbReference type="Proteomes" id="UP000799778">
    <property type="component" value="Unassembled WGS sequence"/>
</dbReference>
<dbReference type="RefSeq" id="XP_033381145.1">
    <property type="nucleotide sequence ID" value="XM_033532253.1"/>
</dbReference>
<dbReference type="AlphaFoldDB" id="A0A6A5XIW8"/>
<organism evidence="2 3">
    <name type="scientific">Aaosphaeria arxii CBS 175.79</name>
    <dbReference type="NCBI Taxonomy" id="1450172"/>
    <lineage>
        <taxon>Eukaryota</taxon>
        <taxon>Fungi</taxon>
        <taxon>Dikarya</taxon>
        <taxon>Ascomycota</taxon>
        <taxon>Pezizomycotina</taxon>
        <taxon>Dothideomycetes</taxon>
        <taxon>Pleosporomycetidae</taxon>
        <taxon>Pleosporales</taxon>
        <taxon>Pleosporales incertae sedis</taxon>
        <taxon>Aaosphaeria</taxon>
    </lineage>
</organism>
<evidence type="ECO:0000313" key="2">
    <source>
        <dbReference type="EMBL" id="KAF2012806.1"/>
    </source>
</evidence>
<accession>A0A6A5XIW8</accession>
<gene>
    <name evidence="2" type="ORF">BU24DRAFT_465163</name>
</gene>
<keyword evidence="3" id="KW-1185">Reference proteome</keyword>
<sequence length="1015" mass="113866">MSVGRLQAALGAVTNEFTAAAANINFDFTLIKVEAPKEFQPLGDSLALVKRAEAESGSAHVLARELGALFTGICPKTPQLLKAYGTRVSEISEASKKRFGNQGLGSIFSEYSGIDGTAIWAAATSSEVAIQAHLLACMIARIFEPPQAVAIWVEMVRARKSEVADKVECGEQVPFALVNVACRRDIRKTELAEWDASIRAWMNTADDIKKDEAMKLRDLLKTVQYPVNSNTNLYQSVTEAWRSSLESMEKLIRGEPLSIQDGAILLGLSSWHLYPNLKIFTSQIEVNMDDSLIHPGGVLSLGLSPLRNNARGVYWCLSLAHLRHYGKPVRTEQRLQHDSTRITFPEFMFAALGALLGRWEVQFDEINSAMEVLYHVCDSLSRESEATQSLSWAATIRDTVQKYIEVSKCESDSATRLLLLGRRRFRSFIGEADDTNTRGLRSNPGCFGLLGYSHLLGCLKNHEARIKFLRYLMSRCPKIEVDHCLIQYRVDWGITVKSNRSLSSENLKFPESSSGPRIPHSRPYQISSTERGNVSDDDLSEFSVAIESLSEAENEKDDKKGPFHYATVGPSSWEPICKAMTCPKVLATMTQQHVGSTYRRWAPTQDCDAKPDTDEQSLLYDASSILSTSSVLSTTSHIMIPTSGAPYWLRLVLGDIDSAAIFCNEDVTQTTPDIDFLDISWCFDQDLICCQRLKDHIRKRRFNDITEFLISLNYAQAVYKYLPDARIAIQSLEHKFTDLECFPRTRYGRRHRIVGETHTNPLSTPSALSLVAFLDSGSCSLHTGDLADVMAVSIGDSLYFPRQIMCDPSERPAPYHLERILGNVGKAGLALLMPPQAPMIREIDYKRLMSLQQTIFDAKNEDCFRGTSVHLSFTDHQVPIFDNHAREGIDSQVCILESVISIQDYGKWVADVDILRALKSRRLSWDSMKRECIHTNREVPHRPPLSIEDWDDVINFSNDRFVVRAHGNWLARLATTSVLIQLFEEKNIGKVTICGSNTCWNCCLEESTIPHAFIM</sequence>
<evidence type="ECO:0000313" key="3">
    <source>
        <dbReference type="Proteomes" id="UP000799778"/>
    </source>
</evidence>
<dbReference type="OrthoDB" id="5354164at2759"/>
<evidence type="ECO:0000256" key="1">
    <source>
        <dbReference type="SAM" id="MobiDB-lite"/>
    </source>
</evidence>
<reference evidence="2" key="1">
    <citation type="journal article" date="2020" name="Stud. Mycol.">
        <title>101 Dothideomycetes genomes: a test case for predicting lifestyles and emergence of pathogens.</title>
        <authorList>
            <person name="Haridas S."/>
            <person name="Albert R."/>
            <person name="Binder M."/>
            <person name="Bloem J."/>
            <person name="Labutti K."/>
            <person name="Salamov A."/>
            <person name="Andreopoulos B."/>
            <person name="Baker S."/>
            <person name="Barry K."/>
            <person name="Bills G."/>
            <person name="Bluhm B."/>
            <person name="Cannon C."/>
            <person name="Castanera R."/>
            <person name="Culley D."/>
            <person name="Daum C."/>
            <person name="Ezra D."/>
            <person name="Gonzalez J."/>
            <person name="Henrissat B."/>
            <person name="Kuo A."/>
            <person name="Liang C."/>
            <person name="Lipzen A."/>
            <person name="Lutzoni F."/>
            <person name="Magnuson J."/>
            <person name="Mondo S."/>
            <person name="Nolan M."/>
            <person name="Ohm R."/>
            <person name="Pangilinan J."/>
            <person name="Park H.-J."/>
            <person name="Ramirez L."/>
            <person name="Alfaro M."/>
            <person name="Sun H."/>
            <person name="Tritt A."/>
            <person name="Yoshinaga Y."/>
            <person name="Zwiers L.-H."/>
            <person name="Turgeon B."/>
            <person name="Goodwin S."/>
            <person name="Spatafora J."/>
            <person name="Crous P."/>
            <person name="Grigoriev I."/>
        </authorList>
    </citation>
    <scope>NUCLEOTIDE SEQUENCE</scope>
    <source>
        <strain evidence="2">CBS 175.79</strain>
    </source>
</reference>